<name>A0AAJ2DJV3_9BACI</name>
<dbReference type="EMBL" id="VLYX01000007">
    <property type="protein sequence ID" value="MDR4326170.1"/>
    <property type="molecule type" value="Genomic_DNA"/>
</dbReference>
<dbReference type="Proteomes" id="UP001248134">
    <property type="component" value="Unassembled WGS sequence"/>
</dbReference>
<dbReference type="AlphaFoldDB" id="A0AAJ2DJV3"/>
<evidence type="ECO:0000313" key="2">
    <source>
        <dbReference type="EMBL" id="MDR4326170.1"/>
    </source>
</evidence>
<reference evidence="2" key="1">
    <citation type="submission" date="2019-07" db="EMBL/GenBank/DDBJ databases">
        <title>Phylogenomic Reclassification of ATCC Bacillus Strains and Various Taxa within the Genus Bacillus.</title>
        <authorList>
            <person name="Riojas M.A."/>
            <person name="Frank A.M."/>
            <person name="Fenn S.L."/>
            <person name="King S.P."/>
            <person name="Brower S.M."/>
            <person name="Hazbon M.H."/>
        </authorList>
    </citation>
    <scope>NUCLEOTIDE SEQUENCE</scope>
    <source>
        <strain evidence="2">NR-12239</strain>
    </source>
</reference>
<protein>
    <recommendedName>
        <fullName evidence="1">Immunity protein 30 domain-containing protein</fullName>
    </recommendedName>
</protein>
<dbReference type="RefSeq" id="WP_003203399.1">
    <property type="nucleotide sequence ID" value="NZ_CM000743.1"/>
</dbReference>
<accession>A0AAJ2DJV3</accession>
<dbReference type="InterPro" id="IPR029084">
    <property type="entry name" value="Imm30"/>
</dbReference>
<gene>
    <name evidence="2" type="ORF">FOS08_09460</name>
</gene>
<sequence length="161" mass="18437">MSYKEQLAILYKMRFMENEGDDIEEFEEILNELSFHAGNEVIPELCKIFEDEVAEPSTDSDVIETIFYIASRNGLEDGLVQLANGIPNMLSQAEFWADRIHRTLLNSEELILPYIKALQQVDGHTKQIVKDILCNVKSEMPELFAEKVDFILSHSAINEVN</sequence>
<feature type="domain" description="Immunity protein 30" evidence="1">
    <location>
        <begin position="21"/>
        <end position="109"/>
    </location>
</feature>
<evidence type="ECO:0000259" key="1">
    <source>
        <dbReference type="Pfam" id="PF15565"/>
    </source>
</evidence>
<proteinExistence type="predicted"/>
<dbReference type="Pfam" id="PF15565">
    <property type="entry name" value="Imm30"/>
    <property type="match status" value="1"/>
</dbReference>
<comment type="caution">
    <text evidence="2">The sequence shown here is derived from an EMBL/GenBank/DDBJ whole genome shotgun (WGS) entry which is preliminary data.</text>
</comment>
<organism evidence="2 3">
    <name type="scientific">Bacillus pseudomycoides</name>
    <dbReference type="NCBI Taxonomy" id="64104"/>
    <lineage>
        <taxon>Bacteria</taxon>
        <taxon>Bacillati</taxon>
        <taxon>Bacillota</taxon>
        <taxon>Bacilli</taxon>
        <taxon>Bacillales</taxon>
        <taxon>Bacillaceae</taxon>
        <taxon>Bacillus</taxon>
        <taxon>Bacillus cereus group</taxon>
    </lineage>
</organism>
<evidence type="ECO:0000313" key="3">
    <source>
        <dbReference type="Proteomes" id="UP001248134"/>
    </source>
</evidence>